<dbReference type="EMBL" id="LATX01001510">
    <property type="protein sequence ID" value="KTB41134.1"/>
    <property type="molecule type" value="Genomic_DNA"/>
</dbReference>
<dbReference type="PROSITE" id="PS50837">
    <property type="entry name" value="NACHT"/>
    <property type="match status" value="1"/>
</dbReference>
<dbReference type="InterPro" id="IPR007111">
    <property type="entry name" value="NACHT_NTPase"/>
</dbReference>
<dbReference type="PANTHER" id="PTHR10039:SF14">
    <property type="entry name" value="NACHT DOMAIN-CONTAINING PROTEIN"/>
    <property type="match status" value="1"/>
</dbReference>
<name>A0A0W0FY61_MONRR</name>
<protein>
    <recommendedName>
        <fullName evidence="2">NACHT domain-containing protein</fullName>
    </recommendedName>
</protein>
<dbReference type="Pfam" id="PF24883">
    <property type="entry name" value="NPHP3_N"/>
    <property type="match status" value="1"/>
</dbReference>
<accession>A0A0W0FY61</accession>
<reference evidence="3 4" key="1">
    <citation type="submission" date="2015-12" db="EMBL/GenBank/DDBJ databases">
        <title>Draft genome sequence of Moniliophthora roreri, the causal agent of frosty pod rot of cacao.</title>
        <authorList>
            <person name="Aime M.C."/>
            <person name="Diaz-Valderrama J.R."/>
            <person name="Kijpornyongpan T."/>
            <person name="Phillips-Mora W."/>
        </authorList>
    </citation>
    <scope>NUCLEOTIDE SEQUENCE [LARGE SCALE GENOMIC DNA]</scope>
    <source>
        <strain evidence="3 4">MCA 2952</strain>
    </source>
</reference>
<dbReference type="Gene3D" id="3.40.50.300">
    <property type="entry name" value="P-loop containing nucleotide triphosphate hydrolases"/>
    <property type="match status" value="1"/>
</dbReference>
<keyword evidence="1" id="KW-0677">Repeat</keyword>
<dbReference type="AlphaFoldDB" id="A0A0W0FY61"/>
<comment type="caution">
    <text evidence="3">The sequence shown here is derived from an EMBL/GenBank/DDBJ whole genome shotgun (WGS) entry which is preliminary data.</text>
</comment>
<dbReference type="SUPFAM" id="SSF52540">
    <property type="entry name" value="P-loop containing nucleoside triphosphate hydrolases"/>
    <property type="match status" value="1"/>
</dbReference>
<dbReference type="InterPro" id="IPR027417">
    <property type="entry name" value="P-loop_NTPase"/>
</dbReference>
<evidence type="ECO:0000259" key="2">
    <source>
        <dbReference type="PROSITE" id="PS50837"/>
    </source>
</evidence>
<evidence type="ECO:0000256" key="1">
    <source>
        <dbReference type="ARBA" id="ARBA00022737"/>
    </source>
</evidence>
<dbReference type="PANTHER" id="PTHR10039">
    <property type="entry name" value="AMELOGENIN"/>
    <property type="match status" value="1"/>
</dbReference>
<sequence length="858" mass="97201">MSFTCSQVQVEGDVINDIGRDQYIVARDHNVVNLNVDDPNATLHFLAQKVAANAFLDAEQRFPPPNCYAGTRTRIIGELSEWIEDGSKPNRVFWLYGGAGVGKSAIAQTLAEKYVRTRLAAAFFFSRNDSTRDNLALFVASIVYQFARSDQLWPVLGPKIVKAIRSNPRIFDTTVENQFQRLIIEPCSLMIGAERENTSNVIIIDGLDECLRSSVDPPTAPTHKTVQSRPPHQERPQERLLALIRNVATSHIPTPWIFLVFSRPEPQIRCAFAPFGTILTELAMTSSPEARRDIRKYFVNQFAKLRREHPALQDEDASWPGNNSINQLVDRADGQFVFAATVIKYIETCNVFLEMPQDRLDTIIRIYVDSDLDSPYSDLDLLYLEILSFCREKWVKVQPILCLLATPHYNSGNNTFGIHWRSPSMIALLLNLKKGEVVTLLSGLHSVLHIPRDDGFDIHVAHASFTEFLSDKTRSASYHTLPMSEQGYYDLMATFLLCHLSALSFHYPSAHPQCNSTATLSSWKGMLESGLTQYACLYWHAYCTGVETPSPNLLAVLNGFDPYCAAAVLIYHFGLQFDLPWHKVLDWARPIRESINIKDFLKVCESLTQRFCIGFDPMISQHDAFWLTFHLEKAYWEYGRGLDEFQVTLLQQLLAVDAGKDYWDSINCPANTILLLPADRSSQMGLPLLTRANDKVFRRISHALRNDEDGQALLLGDIQDDTCWTVLQNLVKEDDLVHFKQLLKERRELFFPECNNWSQTPSPAMQVVNELFSGDPGSFDPLGSTNLSPAAMMMKGHDVELPLLNPTCQQLTLLVPALRSRSLPLLHEDYGDLEMSTQSNKRKITLSDEDITHKHTRT</sequence>
<dbReference type="Proteomes" id="UP000054988">
    <property type="component" value="Unassembled WGS sequence"/>
</dbReference>
<evidence type="ECO:0000313" key="3">
    <source>
        <dbReference type="EMBL" id="KTB41134.1"/>
    </source>
</evidence>
<proteinExistence type="predicted"/>
<dbReference type="InterPro" id="IPR056884">
    <property type="entry name" value="NPHP3-like_N"/>
</dbReference>
<evidence type="ECO:0000313" key="4">
    <source>
        <dbReference type="Proteomes" id="UP000054988"/>
    </source>
</evidence>
<gene>
    <name evidence="3" type="ORF">WG66_6296</name>
</gene>
<dbReference type="eggNOG" id="ENOG502QWK4">
    <property type="taxonomic scope" value="Eukaryota"/>
</dbReference>
<feature type="domain" description="NACHT" evidence="2">
    <location>
        <begin position="91"/>
        <end position="209"/>
    </location>
</feature>
<organism evidence="3 4">
    <name type="scientific">Moniliophthora roreri</name>
    <name type="common">Frosty pod rot fungus</name>
    <name type="synonym">Monilia roreri</name>
    <dbReference type="NCBI Taxonomy" id="221103"/>
    <lineage>
        <taxon>Eukaryota</taxon>
        <taxon>Fungi</taxon>
        <taxon>Dikarya</taxon>
        <taxon>Basidiomycota</taxon>
        <taxon>Agaricomycotina</taxon>
        <taxon>Agaricomycetes</taxon>
        <taxon>Agaricomycetidae</taxon>
        <taxon>Agaricales</taxon>
        <taxon>Marasmiineae</taxon>
        <taxon>Marasmiaceae</taxon>
        <taxon>Moniliophthora</taxon>
    </lineage>
</organism>